<dbReference type="Proteomes" id="UP001175097">
    <property type="component" value="Unassembled WGS sequence"/>
</dbReference>
<evidence type="ECO:0000313" key="3">
    <source>
        <dbReference type="EMBL" id="MDN4608326.1"/>
    </source>
</evidence>
<feature type="domain" description="BD-FAE-like" evidence="2">
    <location>
        <begin position="23"/>
        <end position="246"/>
    </location>
</feature>
<dbReference type="PANTHER" id="PTHR48081:SF3">
    <property type="entry name" value="ALPHA_BETA HYDROLASE FOLD-3 DOMAIN-CONTAINING PROTEIN"/>
    <property type="match status" value="1"/>
</dbReference>
<evidence type="ECO:0000313" key="4">
    <source>
        <dbReference type="Proteomes" id="UP001175097"/>
    </source>
</evidence>
<evidence type="ECO:0000259" key="2">
    <source>
        <dbReference type="Pfam" id="PF20434"/>
    </source>
</evidence>
<organism evidence="3 4">
    <name type="scientific">Sporosarcina highlanderae</name>
    <dbReference type="NCBI Taxonomy" id="3035916"/>
    <lineage>
        <taxon>Bacteria</taxon>
        <taxon>Bacillati</taxon>
        <taxon>Bacillota</taxon>
        <taxon>Bacilli</taxon>
        <taxon>Bacillales</taxon>
        <taxon>Caryophanaceae</taxon>
        <taxon>Sporosarcina</taxon>
    </lineage>
</organism>
<evidence type="ECO:0000256" key="1">
    <source>
        <dbReference type="ARBA" id="ARBA00022801"/>
    </source>
</evidence>
<dbReference type="SUPFAM" id="SSF53474">
    <property type="entry name" value="alpha/beta-Hydrolases"/>
    <property type="match status" value="1"/>
</dbReference>
<dbReference type="InterPro" id="IPR029058">
    <property type="entry name" value="AB_hydrolase_fold"/>
</dbReference>
<gene>
    <name evidence="3" type="ORF">P5G49_12690</name>
</gene>
<protein>
    <submittedName>
        <fullName evidence="3">Alpha/beta hydrolase</fullName>
    </submittedName>
</protein>
<keyword evidence="4" id="KW-1185">Reference proteome</keyword>
<dbReference type="InterPro" id="IPR049492">
    <property type="entry name" value="BD-FAE-like_dom"/>
</dbReference>
<dbReference type="Gene3D" id="3.40.50.1820">
    <property type="entry name" value="alpha/beta hydrolase"/>
    <property type="match status" value="1"/>
</dbReference>
<dbReference type="InterPro" id="IPR050300">
    <property type="entry name" value="GDXG_lipolytic_enzyme"/>
</dbReference>
<dbReference type="PANTHER" id="PTHR48081">
    <property type="entry name" value="AB HYDROLASE SUPERFAMILY PROTEIN C4A8.06C"/>
    <property type="match status" value="1"/>
</dbReference>
<dbReference type="Pfam" id="PF20434">
    <property type="entry name" value="BD-FAE"/>
    <property type="match status" value="1"/>
</dbReference>
<reference evidence="3" key="1">
    <citation type="submission" date="2023-03" db="EMBL/GenBank/DDBJ databases">
        <title>MT1 and MT2 Draft Genomes of Novel Species.</title>
        <authorList>
            <person name="Venkateswaran K."/>
        </authorList>
    </citation>
    <scope>NUCLEOTIDE SEQUENCE</scope>
    <source>
        <strain evidence="3">F6_3S_P_2</strain>
    </source>
</reference>
<dbReference type="EMBL" id="JAROCC010000010">
    <property type="protein sequence ID" value="MDN4608326.1"/>
    <property type="molecule type" value="Genomic_DNA"/>
</dbReference>
<proteinExistence type="predicted"/>
<sequence>MLKTTVIYKQGSNFELKGDFYPVKQESCPLIVFIHGGGLIWGSREDIKPAQIEFFHNAGFNIFSIDYRLAPETKLPDIKEDIADALLWVENEGTKQFDYDSKKIAVIGSSAGGYLALLAGTLKTKPQAIVSFYGYGDITGDWAVKPSPHYSSMTTVPRELAKMLVSSDIISVGPIEKRYAIYMHARQHGVWIEELSGLIPFLEKDKLKKYSPLFNIQTDYPPTLLLHGTEDEDVPYEQAVLFAKRLEENGVEGKLITIPEGKHQFDNDWERPIVQDAFKEVLTFLTNHLK</sequence>
<dbReference type="GO" id="GO:0016787">
    <property type="term" value="F:hydrolase activity"/>
    <property type="evidence" value="ECO:0007669"/>
    <property type="project" value="UniProtKB-KW"/>
</dbReference>
<comment type="caution">
    <text evidence="3">The sequence shown here is derived from an EMBL/GenBank/DDBJ whole genome shotgun (WGS) entry which is preliminary data.</text>
</comment>
<dbReference type="RefSeq" id="WP_301244298.1">
    <property type="nucleotide sequence ID" value="NZ_JAROCC010000010.1"/>
</dbReference>
<keyword evidence="1 3" id="KW-0378">Hydrolase</keyword>
<accession>A0ABT8JUV1</accession>
<name>A0ABT8JUV1_9BACL</name>